<dbReference type="GO" id="GO:0008483">
    <property type="term" value="F:transaminase activity"/>
    <property type="evidence" value="ECO:0007669"/>
    <property type="project" value="UniProtKB-KW"/>
</dbReference>
<dbReference type="Gene3D" id="3.40.640.10">
    <property type="entry name" value="Type I PLP-dependent aspartate aminotransferase-like (Major domain)"/>
    <property type="match status" value="1"/>
</dbReference>
<dbReference type="InterPro" id="IPR015421">
    <property type="entry name" value="PyrdxlP-dep_Trfase_major"/>
</dbReference>
<dbReference type="PANTHER" id="PTHR30244:SF39">
    <property type="entry name" value="BLR3650 PROTEIN"/>
    <property type="match status" value="1"/>
</dbReference>
<keyword evidence="2 3" id="KW-0663">Pyridoxal phosphate</keyword>
<comment type="caution">
    <text evidence="4">The sequence shown here is derived from an EMBL/GenBank/DDBJ whole genome shotgun (WGS) entry which is preliminary data.</text>
</comment>
<dbReference type="Pfam" id="PF01041">
    <property type="entry name" value="DegT_DnrJ_EryC1"/>
    <property type="match status" value="1"/>
</dbReference>
<dbReference type="CDD" id="cd00616">
    <property type="entry name" value="AHBA_syn"/>
    <property type="match status" value="1"/>
</dbReference>
<reference evidence="4" key="1">
    <citation type="journal article" date="2020" name="mSystems">
        <title>Genome- and Community-Level Interaction Insights into Carbon Utilization and Element Cycling Functions of Hydrothermarchaeota in Hydrothermal Sediment.</title>
        <authorList>
            <person name="Zhou Z."/>
            <person name="Liu Y."/>
            <person name="Xu W."/>
            <person name="Pan J."/>
            <person name="Luo Z.H."/>
            <person name="Li M."/>
        </authorList>
    </citation>
    <scope>NUCLEOTIDE SEQUENCE [LARGE SCALE GENOMIC DNA]</scope>
    <source>
        <strain evidence="4">SpSt-61</strain>
    </source>
</reference>
<dbReference type="Gene3D" id="3.90.1150.10">
    <property type="entry name" value="Aspartate Aminotransferase, domain 1"/>
    <property type="match status" value="1"/>
</dbReference>
<protein>
    <submittedName>
        <fullName evidence="4">DegT/DnrJ/EryC1/StrS family aminotransferase</fullName>
    </submittedName>
</protein>
<feature type="modified residue" description="N6-(pyridoxal phosphate)lysine" evidence="2">
    <location>
        <position position="194"/>
    </location>
</feature>
<name>A0A7V4KCX0_FERPE</name>
<dbReference type="PANTHER" id="PTHR30244">
    <property type="entry name" value="TRANSAMINASE"/>
    <property type="match status" value="1"/>
</dbReference>
<dbReference type="EMBL" id="DSZZ01000182">
    <property type="protein sequence ID" value="HGU52674.1"/>
    <property type="molecule type" value="Genomic_DNA"/>
</dbReference>
<accession>A0A7V4KCX0</accession>
<evidence type="ECO:0000256" key="2">
    <source>
        <dbReference type="PIRSR" id="PIRSR000390-2"/>
    </source>
</evidence>
<dbReference type="InterPro" id="IPR015422">
    <property type="entry name" value="PyrdxlP-dep_Trfase_small"/>
</dbReference>
<keyword evidence="4" id="KW-0032">Aminotransferase</keyword>
<dbReference type="PIRSF" id="PIRSF000390">
    <property type="entry name" value="PLP_StrS"/>
    <property type="match status" value="1"/>
</dbReference>
<keyword evidence="4" id="KW-0808">Transferase</keyword>
<dbReference type="GO" id="GO:0030170">
    <property type="term" value="F:pyridoxal phosphate binding"/>
    <property type="evidence" value="ECO:0007669"/>
    <property type="project" value="TreeGrafter"/>
</dbReference>
<proteinExistence type="inferred from homology"/>
<dbReference type="AlphaFoldDB" id="A0A7V4KCX0"/>
<feature type="active site" description="Proton acceptor" evidence="1">
    <location>
        <position position="194"/>
    </location>
</feature>
<evidence type="ECO:0000256" key="3">
    <source>
        <dbReference type="RuleBase" id="RU004508"/>
    </source>
</evidence>
<sequence>MSGKEQACRFIPLSRPQIVQQDIEIVTKVLKSGRLSIGPYTELFEKAIAEYVGVKYVAAVSSGTSALHLILKALNFGKGDLLIVPSFTFVASANVALYENGSVTFVDIDPITMNLDIEHFKTIVEENFNKFRRIFLMAVDVFGHPLDWDKINIFAEKYDVIVVEDSCEALGSEYKGKKVGTFGVAGAFAFYPNKQITTGEGGVVVTNNEKIYKMSVSLRNQGRGEGQGWLSHDYVGYNYRIDEMSAALGWSQMQRLDEIIEKRAKVAERYKILLKDLPLELPAVMDYATKMSWFVYVVRLPQGTPSSVRDTIMQKLENEGVQCRNYFVPVHLQKPYRELGWKEGMLPVTEDISQRTIAIPFYTDMEQEEQEYVAEKLRIVLETFLK</sequence>
<dbReference type="GO" id="GO:0000271">
    <property type="term" value="P:polysaccharide biosynthetic process"/>
    <property type="evidence" value="ECO:0007669"/>
    <property type="project" value="TreeGrafter"/>
</dbReference>
<gene>
    <name evidence="4" type="ORF">ENT78_04000</name>
</gene>
<evidence type="ECO:0000313" key="4">
    <source>
        <dbReference type="EMBL" id="HGU52674.1"/>
    </source>
</evidence>
<dbReference type="SUPFAM" id="SSF53383">
    <property type="entry name" value="PLP-dependent transferases"/>
    <property type="match status" value="1"/>
</dbReference>
<dbReference type="InterPro" id="IPR000653">
    <property type="entry name" value="DegT/StrS_aminotransferase"/>
</dbReference>
<dbReference type="InterPro" id="IPR015424">
    <property type="entry name" value="PyrdxlP-dep_Trfase"/>
</dbReference>
<evidence type="ECO:0000256" key="1">
    <source>
        <dbReference type="PIRSR" id="PIRSR000390-1"/>
    </source>
</evidence>
<comment type="similarity">
    <text evidence="3">Belongs to the DegT/DnrJ/EryC1 family.</text>
</comment>
<organism evidence="4">
    <name type="scientific">Fervidobacterium pennivorans</name>
    <dbReference type="NCBI Taxonomy" id="93466"/>
    <lineage>
        <taxon>Bacteria</taxon>
        <taxon>Thermotogati</taxon>
        <taxon>Thermotogota</taxon>
        <taxon>Thermotogae</taxon>
        <taxon>Thermotogales</taxon>
        <taxon>Fervidobacteriaceae</taxon>
        <taxon>Fervidobacterium</taxon>
    </lineage>
</organism>